<evidence type="ECO:0000313" key="2">
    <source>
        <dbReference type="Proteomes" id="UP000009079"/>
    </source>
</evidence>
<reference evidence="1 2" key="1">
    <citation type="journal article" date="2009" name="Appl. Environ. Microbiol.">
        <title>Metabolic versatility and indigenous origin of the archaeon Thermococcus sibiricus, isolated from a siberian oil reservoir, as revealed by genome analysis.</title>
        <authorList>
            <person name="Mardanov A.V."/>
            <person name="Ravin N.V."/>
            <person name="Svetlitchnyi V.A."/>
            <person name="Beletsky A.V."/>
            <person name="Miroshnichenko M.L."/>
            <person name="Bonch-Osmolovskaya E.A."/>
            <person name="Skryabin K.G."/>
        </authorList>
    </citation>
    <scope>NUCLEOTIDE SEQUENCE [LARGE SCALE GENOMIC DNA]</scope>
    <source>
        <strain evidence="2">DSM 12597 / MM 739</strain>
    </source>
</reference>
<protein>
    <submittedName>
        <fullName evidence="1">Predicted nucleic acid-binding protein, containing PIN domain</fullName>
    </submittedName>
</protein>
<dbReference type="EMBL" id="CP001463">
    <property type="protein sequence ID" value="ACS89388.1"/>
    <property type="molecule type" value="Genomic_DNA"/>
</dbReference>
<dbReference type="AlphaFoldDB" id="C6A193"/>
<gene>
    <name evidence="1" type="ordered locus">TSIB_0322</name>
</gene>
<evidence type="ECO:0000313" key="1">
    <source>
        <dbReference type="EMBL" id="ACS89388.1"/>
    </source>
</evidence>
<organism evidence="1 2">
    <name type="scientific">Thermococcus sibiricus (strain DSM 12597 / MM 739)</name>
    <dbReference type="NCBI Taxonomy" id="604354"/>
    <lineage>
        <taxon>Archaea</taxon>
        <taxon>Methanobacteriati</taxon>
        <taxon>Methanobacteriota</taxon>
        <taxon>Thermococci</taxon>
        <taxon>Thermococcales</taxon>
        <taxon>Thermococcaceae</taxon>
        <taxon>Thermococcus</taxon>
    </lineage>
</organism>
<accession>C6A193</accession>
<sequence>MYEYLLAKAFLGKSPEYEMGLLKEIYSIVPLEDEIIVKAALITNKLLKNRQKMPSSEILVGVTAILKDGLLITEHPEAYNPLRKYGLDVISTEKFIEELNELIVKFSEETSRANVKEPARG</sequence>
<name>C6A193_THESM</name>
<dbReference type="KEGG" id="tsi:TSIB_0322"/>
<dbReference type="STRING" id="604354.TSIB_0322"/>
<proteinExistence type="predicted"/>
<keyword evidence="2" id="KW-1185">Reference proteome</keyword>
<dbReference type="SUPFAM" id="SSF88723">
    <property type="entry name" value="PIN domain-like"/>
    <property type="match status" value="1"/>
</dbReference>
<dbReference type="HOGENOM" id="CLU_2032982_0_0_2"/>
<dbReference type="eggNOG" id="arCOG02224">
    <property type="taxonomic scope" value="Archaea"/>
</dbReference>
<dbReference type="Proteomes" id="UP000009079">
    <property type="component" value="Chromosome"/>
</dbReference>
<dbReference type="Gene3D" id="3.40.50.1010">
    <property type="entry name" value="5'-nuclease"/>
    <property type="match status" value="1"/>
</dbReference>
<dbReference type="InterPro" id="IPR029060">
    <property type="entry name" value="PIN-like_dom_sf"/>
</dbReference>